<keyword evidence="2" id="KW-0472">Membrane</keyword>
<dbReference type="Pfam" id="PF14223">
    <property type="entry name" value="Retrotran_gag_2"/>
    <property type="match status" value="1"/>
</dbReference>
<keyword evidence="2" id="KW-1133">Transmembrane helix</keyword>
<accession>A0A2N9EE76</accession>
<keyword evidence="2" id="KW-0812">Transmembrane</keyword>
<evidence type="ECO:0000313" key="3">
    <source>
        <dbReference type="EMBL" id="SPC73023.1"/>
    </source>
</evidence>
<dbReference type="EMBL" id="OIVN01000036">
    <property type="protein sequence ID" value="SPC73023.1"/>
    <property type="molecule type" value="Genomic_DNA"/>
</dbReference>
<feature type="region of interest" description="Disordered" evidence="1">
    <location>
        <begin position="528"/>
        <end position="583"/>
    </location>
</feature>
<feature type="transmembrane region" description="Helical" evidence="2">
    <location>
        <begin position="676"/>
        <end position="696"/>
    </location>
</feature>
<sequence>MLFFLRKIIALNESRTKVTLEEQNDRPMTVPSENNEEQVIVPTKPSNVQEPRRSIRIIRPPVRLILLNEIYQMESNGFDNDPFTYQEAMNDKDVEHWKKVHGIKDGLNVYKPGEMSSIKMWLSSHFAMKDLGEASYILGIKLFRDQKKRLLRLSQVNYIDKILARFSMQDSKKGFSPFKHGVHLSKKLCPKTQEEREKMRNCPYASAIGSFMYAMLCTRPDICYAVSIVSRYQSNLGPEHWTAVKHILKYLNKTKHYFLVFGNEDLNIQGYTDSDFQSDIDDRKSISGFVFTLGKGAISWRSCKQDTTADSTIEAEYIAASEAERKLCGFAIEPRAHKRTKHIERGFHLIRDIIHKGDVEITNIASANNVADPFTKALPQKITHILEVYSLLEYVEGSSSCPSKFLVSEQGITTSQIDPNFLQWQVRDKALMSLISATLSPSAHSLIIGQSSAHGMWSVLLKRIKEARDKLATVGTIVDDEDLLHIVLKGLPSEYKSFSSAMLTKSESVPFKELHVLMFNNNAQFNNSNSRGGFNNRGRGGFHNRGRANNRGGFSPRGRYNQNQVSYTPNTNGYPQQSNPNFPNPNPNCPTCQICYKPSHTTIDCYNRMNYSYQGCHPPTKLAAMTSATPSSSPYCWISNTGATYHFTPDLANLLDSSLYNDSQLVSVGNGQQLPISHIDFVVIIVAPSILILIFFPSKIEFRGSLSIKASVGTAYTLFTVSLSHFDPITPLSLLRLLQVLLAFKLFDQSPLKLACGILGLNIPNTKFYGIFSLSLVQTPILVIILSVNTVFKAK</sequence>
<evidence type="ECO:0000256" key="1">
    <source>
        <dbReference type="SAM" id="MobiDB-lite"/>
    </source>
</evidence>
<evidence type="ECO:0008006" key="4">
    <source>
        <dbReference type="Google" id="ProtNLM"/>
    </source>
</evidence>
<feature type="transmembrane region" description="Helical" evidence="2">
    <location>
        <begin position="768"/>
        <end position="792"/>
    </location>
</feature>
<feature type="transmembrane region" description="Helical" evidence="2">
    <location>
        <begin position="708"/>
        <end position="726"/>
    </location>
</feature>
<name>A0A2N9EE76_FAGSY</name>
<evidence type="ECO:0000256" key="2">
    <source>
        <dbReference type="SAM" id="Phobius"/>
    </source>
</evidence>
<gene>
    <name evidence="3" type="ORF">FSB_LOCUS905</name>
</gene>
<dbReference type="AlphaFoldDB" id="A0A2N9EE76"/>
<organism evidence="3">
    <name type="scientific">Fagus sylvatica</name>
    <name type="common">Beechnut</name>
    <dbReference type="NCBI Taxonomy" id="28930"/>
    <lineage>
        <taxon>Eukaryota</taxon>
        <taxon>Viridiplantae</taxon>
        <taxon>Streptophyta</taxon>
        <taxon>Embryophyta</taxon>
        <taxon>Tracheophyta</taxon>
        <taxon>Spermatophyta</taxon>
        <taxon>Magnoliopsida</taxon>
        <taxon>eudicotyledons</taxon>
        <taxon>Gunneridae</taxon>
        <taxon>Pentapetalae</taxon>
        <taxon>rosids</taxon>
        <taxon>fabids</taxon>
        <taxon>Fagales</taxon>
        <taxon>Fagaceae</taxon>
        <taxon>Fagus</taxon>
    </lineage>
</organism>
<protein>
    <recommendedName>
        <fullName evidence="4">Reverse transcriptase Ty1/copia-type domain-containing protein</fullName>
    </recommendedName>
</protein>
<feature type="compositionally biased region" description="Polar residues" evidence="1">
    <location>
        <begin position="560"/>
        <end position="578"/>
    </location>
</feature>
<dbReference type="CDD" id="cd09272">
    <property type="entry name" value="RNase_HI_RT_Ty1"/>
    <property type="match status" value="1"/>
</dbReference>
<dbReference type="PANTHER" id="PTHR11439">
    <property type="entry name" value="GAG-POL-RELATED RETROTRANSPOSON"/>
    <property type="match status" value="1"/>
</dbReference>
<feature type="compositionally biased region" description="Low complexity" evidence="1">
    <location>
        <begin position="528"/>
        <end position="537"/>
    </location>
</feature>
<reference evidence="3" key="1">
    <citation type="submission" date="2018-02" db="EMBL/GenBank/DDBJ databases">
        <authorList>
            <person name="Cohen D.B."/>
            <person name="Kent A.D."/>
        </authorList>
    </citation>
    <scope>NUCLEOTIDE SEQUENCE</scope>
</reference>
<dbReference type="PANTHER" id="PTHR11439:SF496">
    <property type="entry name" value="RNA-DIRECTED DNA POLYMERASE"/>
    <property type="match status" value="1"/>
</dbReference>
<proteinExistence type="predicted"/>